<keyword evidence="1" id="KW-0812">Transmembrane</keyword>
<sequence>MNAKKFLNDLNIALDINKVSEETRKEVIDEFKEHISLAIKSGKDENEVVAALGDPYEISKDYKSIDKELINGNKIKLNKFLQFIKDAISKGILNLFRGYFTLICQVFILLMMLLGVAIFVFGVGCLLGLIFPNINKMILVGYDSAKVSRYTIMVWLGILCPIIGALIVKVFACINRKFRRSVYRDIQKKMFILNRHMRGRRIQ</sequence>
<evidence type="ECO:0000313" key="3">
    <source>
        <dbReference type="Proteomes" id="UP000627781"/>
    </source>
</evidence>
<dbReference type="EMBL" id="JACSRA010000011">
    <property type="protein sequence ID" value="MBD7911391.1"/>
    <property type="molecule type" value="Genomic_DNA"/>
</dbReference>
<keyword evidence="3" id="KW-1185">Reference proteome</keyword>
<dbReference type="Pfam" id="PF22564">
    <property type="entry name" value="HAAS"/>
    <property type="match status" value="1"/>
</dbReference>
<keyword evidence="1" id="KW-0472">Membrane</keyword>
<gene>
    <name evidence="2" type="ORF">H9661_08490</name>
</gene>
<evidence type="ECO:0000313" key="2">
    <source>
        <dbReference type="EMBL" id="MBD7911391.1"/>
    </source>
</evidence>
<protein>
    <submittedName>
        <fullName evidence="2">DUF1700 domain-containing protein</fullName>
    </submittedName>
</protein>
<comment type="caution">
    <text evidence="2">The sequence shown here is derived from an EMBL/GenBank/DDBJ whole genome shotgun (WGS) entry which is preliminary data.</text>
</comment>
<dbReference type="Proteomes" id="UP000627781">
    <property type="component" value="Unassembled WGS sequence"/>
</dbReference>
<name>A0ABR8PT93_9CLOT</name>
<keyword evidence="1" id="KW-1133">Transmembrane helix</keyword>
<feature type="transmembrane region" description="Helical" evidence="1">
    <location>
        <begin position="152"/>
        <end position="174"/>
    </location>
</feature>
<proteinExistence type="predicted"/>
<organism evidence="2 3">
    <name type="scientific">Clostridium cibarium</name>
    <dbReference type="NCBI Taxonomy" id="2762247"/>
    <lineage>
        <taxon>Bacteria</taxon>
        <taxon>Bacillati</taxon>
        <taxon>Bacillota</taxon>
        <taxon>Clostridia</taxon>
        <taxon>Eubacteriales</taxon>
        <taxon>Clostridiaceae</taxon>
        <taxon>Clostridium</taxon>
    </lineage>
</organism>
<evidence type="ECO:0000256" key="1">
    <source>
        <dbReference type="SAM" id="Phobius"/>
    </source>
</evidence>
<feature type="transmembrane region" description="Helical" evidence="1">
    <location>
        <begin position="99"/>
        <end position="132"/>
    </location>
</feature>
<accession>A0ABR8PT93</accession>
<dbReference type="RefSeq" id="WP_191768240.1">
    <property type="nucleotide sequence ID" value="NZ_JACSRA010000011.1"/>
</dbReference>
<reference evidence="2 3" key="1">
    <citation type="submission" date="2020-08" db="EMBL/GenBank/DDBJ databases">
        <title>A Genomic Blueprint of the Chicken Gut Microbiome.</title>
        <authorList>
            <person name="Gilroy R."/>
            <person name="Ravi A."/>
            <person name="Getino M."/>
            <person name="Pursley I."/>
            <person name="Horton D.L."/>
            <person name="Alikhan N.-F."/>
            <person name="Baker D."/>
            <person name="Gharbi K."/>
            <person name="Hall N."/>
            <person name="Watson M."/>
            <person name="Adriaenssens E.M."/>
            <person name="Foster-Nyarko E."/>
            <person name="Jarju S."/>
            <person name="Secka A."/>
            <person name="Antonio M."/>
            <person name="Oren A."/>
            <person name="Chaudhuri R."/>
            <person name="La Ragione R.M."/>
            <person name="Hildebrand F."/>
            <person name="Pallen M.J."/>
        </authorList>
    </citation>
    <scope>NUCLEOTIDE SEQUENCE [LARGE SCALE GENOMIC DNA]</scope>
    <source>
        <strain evidence="2 3">Sa3CVN1</strain>
    </source>
</reference>